<keyword evidence="2" id="KW-1185">Reference proteome</keyword>
<proteinExistence type="predicted"/>
<evidence type="ECO:0000313" key="1">
    <source>
        <dbReference type="EMBL" id="KAJ8881200.1"/>
    </source>
</evidence>
<dbReference type="EMBL" id="JARBHB010000006">
    <property type="protein sequence ID" value="KAJ8881200.1"/>
    <property type="molecule type" value="Genomic_DNA"/>
</dbReference>
<comment type="caution">
    <text evidence="1">The sequence shown here is derived from an EMBL/GenBank/DDBJ whole genome shotgun (WGS) entry which is preliminary data.</text>
</comment>
<name>A0ABQ9HAE5_9NEOP</name>
<dbReference type="Proteomes" id="UP001159363">
    <property type="component" value="Chromosome 5"/>
</dbReference>
<organism evidence="1 2">
    <name type="scientific">Dryococelus australis</name>
    <dbReference type="NCBI Taxonomy" id="614101"/>
    <lineage>
        <taxon>Eukaryota</taxon>
        <taxon>Metazoa</taxon>
        <taxon>Ecdysozoa</taxon>
        <taxon>Arthropoda</taxon>
        <taxon>Hexapoda</taxon>
        <taxon>Insecta</taxon>
        <taxon>Pterygota</taxon>
        <taxon>Neoptera</taxon>
        <taxon>Polyneoptera</taxon>
        <taxon>Phasmatodea</taxon>
        <taxon>Verophasmatodea</taxon>
        <taxon>Anareolatae</taxon>
        <taxon>Phasmatidae</taxon>
        <taxon>Eurycanthinae</taxon>
        <taxon>Dryococelus</taxon>
    </lineage>
</organism>
<gene>
    <name evidence="1" type="ORF">PR048_017673</name>
</gene>
<sequence>MIEEHGIDDSWGLVYQVMAWKMREMTPLQSVKTAIGHMCTIVETVVAMMSVMLPDDMEVGESEEHRLKRDCMEVSPVPEHAAEFSVNELDAVVKEPKQEKAPGYDNITADIATRVYSRSRPIMLKTHNELLREGSFPKIWKHCILRILY</sequence>
<accession>A0ABQ9HAE5</accession>
<reference evidence="1 2" key="1">
    <citation type="submission" date="2023-02" db="EMBL/GenBank/DDBJ databases">
        <title>LHISI_Scaffold_Assembly.</title>
        <authorList>
            <person name="Stuart O.P."/>
            <person name="Cleave R."/>
            <person name="Magrath M.J.L."/>
            <person name="Mikheyev A.S."/>
        </authorList>
    </citation>
    <scope>NUCLEOTIDE SEQUENCE [LARGE SCALE GENOMIC DNA]</scope>
    <source>
        <strain evidence="1">Daus_M_001</strain>
        <tissue evidence="1">Leg muscle</tissue>
    </source>
</reference>
<evidence type="ECO:0000313" key="2">
    <source>
        <dbReference type="Proteomes" id="UP001159363"/>
    </source>
</evidence>
<protein>
    <submittedName>
        <fullName evidence="1">Uncharacterized protein</fullName>
    </submittedName>
</protein>